<accession>A0A5S4YBU9</accession>
<dbReference type="EMBL" id="VSTH01000152">
    <property type="protein sequence ID" value="TYO61900.1"/>
    <property type="molecule type" value="Genomic_DNA"/>
</dbReference>
<name>A0A5S4YBU9_9BRAD</name>
<protein>
    <submittedName>
        <fullName evidence="2">Uncharacterized protein</fullName>
    </submittedName>
</protein>
<sequence length="91" mass="10102">MNVRTLTPFIALSVLGVLSFASTTTPVPAAELALAPAHHRAADVRTGYVFWDDVYPPAIYGPNLRSVEEVAALKAEARPVSQRWWGYWYAR</sequence>
<evidence type="ECO:0000256" key="1">
    <source>
        <dbReference type="SAM" id="SignalP"/>
    </source>
</evidence>
<reference evidence="2 3" key="1">
    <citation type="submission" date="2019-08" db="EMBL/GenBank/DDBJ databases">
        <title>Bradyrhizobium hipponensis sp. nov., a rhizobium isolated from a Lupinus angustifolius root nodule in Tunisia.</title>
        <authorList>
            <person name="Off K."/>
            <person name="Rejili M."/>
            <person name="Mars M."/>
            <person name="Brachmann A."/>
            <person name="Marin M."/>
        </authorList>
    </citation>
    <scope>NUCLEOTIDE SEQUENCE [LARGE SCALE GENOMIC DNA]</scope>
    <source>
        <strain evidence="3">aSej3</strain>
    </source>
</reference>
<keyword evidence="1" id="KW-0732">Signal</keyword>
<evidence type="ECO:0000313" key="3">
    <source>
        <dbReference type="Proteomes" id="UP000324797"/>
    </source>
</evidence>
<comment type="caution">
    <text evidence="2">The sequence shown here is derived from an EMBL/GenBank/DDBJ whole genome shotgun (WGS) entry which is preliminary data.</text>
</comment>
<dbReference type="AlphaFoldDB" id="A0A5S4YBU9"/>
<dbReference type="Proteomes" id="UP000324797">
    <property type="component" value="Unassembled WGS sequence"/>
</dbReference>
<organism evidence="2 3">
    <name type="scientific">Bradyrhizobium hipponense</name>
    <dbReference type="NCBI Taxonomy" id="2605638"/>
    <lineage>
        <taxon>Bacteria</taxon>
        <taxon>Pseudomonadati</taxon>
        <taxon>Pseudomonadota</taxon>
        <taxon>Alphaproteobacteria</taxon>
        <taxon>Hyphomicrobiales</taxon>
        <taxon>Nitrobacteraceae</taxon>
        <taxon>Bradyrhizobium</taxon>
    </lineage>
</organism>
<feature type="chain" id="PRO_5024384804" evidence="1">
    <location>
        <begin position="30"/>
        <end position="91"/>
    </location>
</feature>
<gene>
    <name evidence="2" type="ORF">FXV83_35750</name>
</gene>
<evidence type="ECO:0000313" key="2">
    <source>
        <dbReference type="EMBL" id="TYO61900.1"/>
    </source>
</evidence>
<keyword evidence="3" id="KW-1185">Reference proteome</keyword>
<feature type="signal peptide" evidence="1">
    <location>
        <begin position="1"/>
        <end position="29"/>
    </location>
</feature>
<proteinExistence type="predicted"/>